<dbReference type="PANTHER" id="PTHR37531:SF1">
    <property type="entry name" value="HEME EXPORTER PROTEIN D"/>
    <property type="match status" value="1"/>
</dbReference>
<dbReference type="NCBIfam" id="TIGR03141">
    <property type="entry name" value="cytochro_ccmD"/>
    <property type="match status" value="1"/>
</dbReference>
<keyword evidence="11 12" id="KW-0472">Membrane</keyword>
<evidence type="ECO:0000256" key="3">
    <source>
        <dbReference type="ARBA" id="ARBA00008741"/>
    </source>
</evidence>
<evidence type="ECO:0000256" key="11">
    <source>
        <dbReference type="ARBA" id="ARBA00023136"/>
    </source>
</evidence>
<feature type="transmembrane region" description="Helical" evidence="12">
    <location>
        <begin position="20"/>
        <end position="41"/>
    </location>
</feature>
<evidence type="ECO:0000256" key="1">
    <source>
        <dbReference type="ARBA" id="ARBA00002442"/>
    </source>
</evidence>
<reference evidence="14" key="1">
    <citation type="journal article" date="2019" name="Int. J. Syst. Evol. Microbiol.">
        <title>The Global Catalogue of Microorganisms (GCM) 10K type strain sequencing project: providing services to taxonomists for standard genome sequencing and annotation.</title>
        <authorList>
            <consortium name="The Broad Institute Genomics Platform"/>
            <consortium name="The Broad Institute Genome Sequencing Center for Infectious Disease"/>
            <person name="Wu L."/>
            <person name="Ma J."/>
        </authorList>
    </citation>
    <scope>NUCLEOTIDE SEQUENCE [LARGE SCALE GENOMIC DNA]</scope>
    <source>
        <strain evidence="14">CGMCC 1.15341</strain>
    </source>
</reference>
<comment type="caution">
    <text evidence="13">The sequence shown here is derived from an EMBL/GenBank/DDBJ whole genome shotgun (WGS) entry which is preliminary data.</text>
</comment>
<keyword evidence="9 12" id="KW-0201">Cytochrome c-type biogenesis</keyword>
<dbReference type="RefSeq" id="WP_188751030.1">
    <property type="nucleotide sequence ID" value="NZ_BMIJ01000008.1"/>
</dbReference>
<dbReference type="InterPro" id="IPR052075">
    <property type="entry name" value="Heme_exporter_D"/>
</dbReference>
<gene>
    <name evidence="13" type="ORF">GCM10011352_36770</name>
</gene>
<evidence type="ECO:0000256" key="10">
    <source>
        <dbReference type="ARBA" id="ARBA00022989"/>
    </source>
</evidence>
<evidence type="ECO:0000256" key="9">
    <source>
        <dbReference type="ARBA" id="ARBA00022748"/>
    </source>
</evidence>
<keyword evidence="5 12" id="KW-0813">Transport</keyword>
<evidence type="ECO:0000256" key="5">
    <source>
        <dbReference type="ARBA" id="ARBA00022448"/>
    </source>
</evidence>
<keyword evidence="8 12" id="KW-0812">Transmembrane</keyword>
<evidence type="ECO:0000256" key="2">
    <source>
        <dbReference type="ARBA" id="ARBA00004377"/>
    </source>
</evidence>
<accession>A0ABQ1KUC5</accession>
<evidence type="ECO:0000256" key="7">
    <source>
        <dbReference type="ARBA" id="ARBA00022519"/>
    </source>
</evidence>
<dbReference type="PANTHER" id="PTHR37531">
    <property type="entry name" value="HEME EXPORTER PROTEIN D"/>
    <property type="match status" value="1"/>
</dbReference>
<sequence>MSFNSISEFLTMGGHGLYVWLSYGLGLVVILANLIAPLQAGKRLRAQLTRRLLRESNGS</sequence>
<dbReference type="Proteomes" id="UP000629025">
    <property type="component" value="Unassembled WGS sequence"/>
</dbReference>
<keyword evidence="10 12" id="KW-1133">Transmembrane helix</keyword>
<keyword evidence="7 12" id="KW-0997">Cell inner membrane</keyword>
<dbReference type="Pfam" id="PF04995">
    <property type="entry name" value="CcmD"/>
    <property type="match status" value="1"/>
</dbReference>
<comment type="similarity">
    <text evidence="3 12">Belongs to the CcmD/CycX/HelD family.</text>
</comment>
<evidence type="ECO:0000313" key="13">
    <source>
        <dbReference type="EMBL" id="GGC07105.1"/>
    </source>
</evidence>
<dbReference type="EMBL" id="BMIJ01000008">
    <property type="protein sequence ID" value="GGC07105.1"/>
    <property type="molecule type" value="Genomic_DNA"/>
</dbReference>
<evidence type="ECO:0000256" key="8">
    <source>
        <dbReference type="ARBA" id="ARBA00022692"/>
    </source>
</evidence>
<dbReference type="InterPro" id="IPR007078">
    <property type="entry name" value="Haem_export_protD_CcmD"/>
</dbReference>
<organism evidence="13 14">
    <name type="scientific">Marinobacterium zhoushanense</name>
    <dbReference type="NCBI Taxonomy" id="1679163"/>
    <lineage>
        <taxon>Bacteria</taxon>
        <taxon>Pseudomonadati</taxon>
        <taxon>Pseudomonadota</taxon>
        <taxon>Gammaproteobacteria</taxon>
        <taxon>Oceanospirillales</taxon>
        <taxon>Oceanospirillaceae</taxon>
        <taxon>Marinobacterium</taxon>
    </lineage>
</organism>
<evidence type="ECO:0000256" key="6">
    <source>
        <dbReference type="ARBA" id="ARBA00022475"/>
    </source>
</evidence>
<keyword evidence="14" id="KW-1185">Reference proteome</keyword>
<comment type="function">
    <text evidence="1 12">Required for the export of heme to the periplasm for the biogenesis of c-type cytochromes.</text>
</comment>
<evidence type="ECO:0000256" key="4">
    <source>
        <dbReference type="ARBA" id="ARBA00016461"/>
    </source>
</evidence>
<evidence type="ECO:0000313" key="14">
    <source>
        <dbReference type="Proteomes" id="UP000629025"/>
    </source>
</evidence>
<proteinExistence type="inferred from homology"/>
<keyword evidence="6 12" id="KW-1003">Cell membrane</keyword>
<name>A0ABQ1KUC5_9GAMM</name>
<evidence type="ECO:0000256" key="12">
    <source>
        <dbReference type="RuleBase" id="RU363101"/>
    </source>
</evidence>
<protein>
    <recommendedName>
        <fullName evidence="4 12">Heme exporter protein D</fullName>
    </recommendedName>
</protein>
<comment type="subcellular location">
    <subcellularLocation>
        <location evidence="2 12">Cell inner membrane</location>
        <topology evidence="2 12">Single-pass membrane protein</topology>
    </subcellularLocation>
</comment>